<evidence type="ECO:0000256" key="2">
    <source>
        <dbReference type="ARBA" id="ARBA00009178"/>
    </source>
</evidence>
<dbReference type="GO" id="GO:0005179">
    <property type="term" value="F:hormone activity"/>
    <property type="evidence" value="ECO:0007669"/>
    <property type="project" value="UniProtKB-KW"/>
</dbReference>
<keyword evidence="3" id="KW-0964">Secreted</keyword>
<dbReference type="OrthoDB" id="1613518at2759"/>
<dbReference type="GO" id="GO:0019722">
    <property type="term" value="P:calcium-mediated signaling"/>
    <property type="evidence" value="ECO:0007669"/>
    <property type="project" value="TreeGrafter"/>
</dbReference>
<keyword evidence="8" id="KW-1185">Reference proteome</keyword>
<dbReference type="GO" id="GO:0005576">
    <property type="term" value="C:extracellular region"/>
    <property type="evidence" value="ECO:0007669"/>
    <property type="project" value="UniProtKB-SubCell"/>
</dbReference>
<organism evidence="7 8">
    <name type="scientific">Punica granatum</name>
    <name type="common">Pomegranate</name>
    <dbReference type="NCBI Taxonomy" id="22663"/>
    <lineage>
        <taxon>Eukaryota</taxon>
        <taxon>Viridiplantae</taxon>
        <taxon>Streptophyta</taxon>
        <taxon>Embryophyta</taxon>
        <taxon>Tracheophyta</taxon>
        <taxon>Spermatophyta</taxon>
        <taxon>Magnoliopsida</taxon>
        <taxon>eudicotyledons</taxon>
        <taxon>Gunneridae</taxon>
        <taxon>Pentapetalae</taxon>
        <taxon>rosids</taxon>
        <taxon>malvids</taxon>
        <taxon>Myrtales</taxon>
        <taxon>Lythraceae</taxon>
        <taxon>Punica</taxon>
    </lineage>
</organism>
<dbReference type="GO" id="GO:0040008">
    <property type="term" value="P:regulation of growth"/>
    <property type="evidence" value="ECO:0007669"/>
    <property type="project" value="UniProtKB-ARBA"/>
</dbReference>
<dbReference type="PANTHER" id="PTHR33136">
    <property type="entry name" value="RAPID ALKALINIZATION FACTOR-LIKE"/>
    <property type="match status" value="1"/>
</dbReference>
<reference evidence="7 8" key="1">
    <citation type="submission" date="2017-11" db="EMBL/GenBank/DDBJ databases">
        <title>De-novo sequencing of pomegranate (Punica granatum L.) genome.</title>
        <authorList>
            <person name="Akparov Z."/>
            <person name="Amiraslanov A."/>
            <person name="Hajiyeva S."/>
            <person name="Abbasov M."/>
            <person name="Kaur K."/>
            <person name="Hamwieh A."/>
            <person name="Solovyev V."/>
            <person name="Salamov A."/>
            <person name="Braich B."/>
            <person name="Kosarev P."/>
            <person name="Mahmoud A."/>
            <person name="Hajiyev E."/>
            <person name="Babayeva S."/>
            <person name="Izzatullayeva V."/>
            <person name="Mammadov A."/>
            <person name="Mammadov A."/>
            <person name="Sharifova S."/>
            <person name="Ojaghi J."/>
            <person name="Eynullazada K."/>
            <person name="Bayramov B."/>
            <person name="Abdulazimova A."/>
            <person name="Shahmuradov I."/>
        </authorList>
    </citation>
    <scope>NUCLEOTIDE SEQUENCE [LARGE SCALE GENOMIC DNA]</scope>
    <source>
        <strain evidence="8">cv. AG2017</strain>
        <tissue evidence="7">Leaf</tissue>
    </source>
</reference>
<keyword evidence="6" id="KW-1015">Disulfide bond</keyword>
<comment type="subcellular location">
    <subcellularLocation>
        <location evidence="1">Secreted</location>
    </subcellularLocation>
</comment>
<evidence type="ECO:0000313" key="8">
    <source>
        <dbReference type="Proteomes" id="UP000233551"/>
    </source>
</evidence>
<dbReference type="EMBL" id="PGOL01004533">
    <property type="protein sequence ID" value="PKI37183.1"/>
    <property type="molecule type" value="Genomic_DNA"/>
</dbReference>
<evidence type="ECO:0000256" key="4">
    <source>
        <dbReference type="ARBA" id="ARBA00022702"/>
    </source>
</evidence>
<sequence>MATFSSFLVSLVLLLLTALTISISDAGNAPFAGRWVPTTKGQNASSVEECLAENEFGIMDSKISRRILATSQFISYQALRSNSVPCSRRGASYYNCRPGAEANPYIHACTTLSQCRS</sequence>
<dbReference type="PANTHER" id="PTHR33136:SF13">
    <property type="entry name" value="OS10G0328900 PROTEIN"/>
    <property type="match status" value="1"/>
</dbReference>
<keyword evidence="4" id="KW-0372">Hormone</keyword>
<evidence type="ECO:0000256" key="3">
    <source>
        <dbReference type="ARBA" id="ARBA00022525"/>
    </source>
</evidence>
<comment type="caution">
    <text evidence="7">The sequence shown here is derived from an EMBL/GenBank/DDBJ whole genome shotgun (WGS) entry which is preliminary data.</text>
</comment>
<dbReference type="AlphaFoldDB" id="A0A2I0I017"/>
<gene>
    <name evidence="7" type="ORF">CRG98_042429</name>
</gene>
<dbReference type="InterPro" id="IPR008801">
    <property type="entry name" value="RALF"/>
</dbReference>
<evidence type="ECO:0000313" key="7">
    <source>
        <dbReference type="EMBL" id="PKI37183.1"/>
    </source>
</evidence>
<protein>
    <submittedName>
        <fullName evidence="7">Uncharacterized protein</fullName>
    </submittedName>
</protein>
<dbReference type="GeneID" id="116212183"/>
<evidence type="ECO:0000256" key="5">
    <source>
        <dbReference type="ARBA" id="ARBA00022729"/>
    </source>
</evidence>
<keyword evidence="5" id="KW-0732">Signal</keyword>
<dbReference type="Proteomes" id="UP000233551">
    <property type="component" value="Unassembled WGS sequence"/>
</dbReference>
<accession>A0A2I0I017</accession>
<name>A0A2I0I017_PUNGR</name>
<evidence type="ECO:0000256" key="1">
    <source>
        <dbReference type="ARBA" id="ARBA00004613"/>
    </source>
</evidence>
<dbReference type="GO" id="GO:0009506">
    <property type="term" value="C:plasmodesma"/>
    <property type="evidence" value="ECO:0007669"/>
    <property type="project" value="TreeGrafter"/>
</dbReference>
<evidence type="ECO:0000256" key="6">
    <source>
        <dbReference type="ARBA" id="ARBA00023157"/>
    </source>
</evidence>
<dbReference type="Pfam" id="PF05498">
    <property type="entry name" value="RALF"/>
    <property type="match status" value="1"/>
</dbReference>
<comment type="similarity">
    <text evidence="2">Belongs to the plant rapid alkalinization factor (RALF) family.</text>
</comment>
<proteinExistence type="inferred from homology"/>